<keyword evidence="2" id="KW-0472">Membrane</keyword>
<gene>
    <name evidence="3" type="ORF">VaNZ11_004871</name>
</gene>
<evidence type="ECO:0000313" key="3">
    <source>
        <dbReference type="EMBL" id="GLI62265.1"/>
    </source>
</evidence>
<feature type="transmembrane region" description="Helical" evidence="2">
    <location>
        <begin position="300"/>
        <end position="322"/>
    </location>
</feature>
<protein>
    <submittedName>
        <fullName evidence="3">Uncharacterized protein</fullName>
    </submittedName>
</protein>
<proteinExistence type="predicted"/>
<name>A0ABQ5RXA2_9CHLO</name>
<feature type="compositionally biased region" description="Low complexity" evidence="1">
    <location>
        <begin position="67"/>
        <end position="79"/>
    </location>
</feature>
<evidence type="ECO:0000256" key="2">
    <source>
        <dbReference type="SAM" id="Phobius"/>
    </source>
</evidence>
<feature type="transmembrane region" description="Helical" evidence="2">
    <location>
        <begin position="349"/>
        <end position="368"/>
    </location>
</feature>
<feature type="transmembrane region" description="Helical" evidence="2">
    <location>
        <begin position="127"/>
        <end position="154"/>
    </location>
</feature>
<feature type="transmembrane region" description="Helical" evidence="2">
    <location>
        <begin position="161"/>
        <end position="183"/>
    </location>
</feature>
<sequence length="409" mass="45661">MYIQNRMSSSARATSYPGVCERTMLTRGGTISIQHRRGLTSCLKSQLTPHQTPRSGSSTTPLRTRASKISSGGFSPSGSEPEHEMQNPATFFPDTNWPAQKAPPKASLVPLNQAQHAGELTLNVVEFIHWLAFPLGFYVAHYIFVEAPVLATYLNGDTSRVFFLMLGLMCQVMGGICGIQMHMYEGWQVTPFRNLLELPPTAEAQVPPTPAEVDETRVTNYNNAWLRAVAYHILFTFQTLGLSFFSLGVFGYTPAMNALLGMNVAVALVWRRKPQLSEAEPKWLWRFFCERTVNGVTYPIMPLSVWLFVMFMVNTLVSLWAYKVFFGPDISALWPPSLLPWLAPLKSEWWAVVAPLIVAAGGFVEGYFAETSFDQRLHGLAVIILLMGVGLHYPLYWHMVQSANAMLGS</sequence>
<organism evidence="3 4">
    <name type="scientific">Volvox africanus</name>
    <dbReference type="NCBI Taxonomy" id="51714"/>
    <lineage>
        <taxon>Eukaryota</taxon>
        <taxon>Viridiplantae</taxon>
        <taxon>Chlorophyta</taxon>
        <taxon>core chlorophytes</taxon>
        <taxon>Chlorophyceae</taxon>
        <taxon>CS clade</taxon>
        <taxon>Chlamydomonadales</taxon>
        <taxon>Volvocaceae</taxon>
        <taxon>Volvox</taxon>
    </lineage>
</organism>
<keyword evidence="4" id="KW-1185">Reference proteome</keyword>
<dbReference type="Proteomes" id="UP001165090">
    <property type="component" value="Unassembled WGS sequence"/>
</dbReference>
<reference evidence="3 4" key="1">
    <citation type="journal article" date="2023" name="IScience">
        <title>Expanded male sex-determining region conserved during the evolution of homothallism in the green alga Volvox.</title>
        <authorList>
            <person name="Yamamoto K."/>
            <person name="Matsuzaki R."/>
            <person name="Mahakham W."/>
            <person name="Heman W."/>
            <person name="Sekimoto H."/>
            <person name="Kawachi M."/>
            <person name="Minakuchi Y."/>
            <person name="Toyoda A."/>
            <person name="Nozaki H."/>
        </authorList>
    </citation>
    <scope>NUCLEOTIDE SEQUENCE [LARGE SCALE GENOMIC DNA]</scope>
    <source>
        <strain evidence="3 4">NIES-4468</strain>
    </source>
</reference>
<dbReference type="EMBL" id="BSDZ01000011">
    <property type="protein sequence ID" value="GLI62265.1"/>
    <property type="molecule type" value="Genomic_DNA"/>
</dbReference>
<feature type="transmembrane region" description="Helical" evidence="2">
    <location>
        <begin position="380"/>
        <end position="399"/>
    </location>
</feature>
<feature type="region of interest" description="Disordered" evidence="1">
    <location>
        <begin position="44"/>
        <end position="90"/>
    </location>
</feature>
<keyword evidence="2" id="KW-0812">Transmembrane</keyword>
<comment type="caution">
    <text evidence="3">The sequence shown here is derived from an EMBL/GenBank/DDBJ whole genome shotgun (WGS) entry which is preliminary data.</text>
</comment>
<feature type="transmembrane region" description="Helical" evidence="2">
    <location>
        <begin position="229"/>
        <end position="252"/>
    </location>
</feature>
<keyword evidence="2" id="KW-1133">Transmembrane helix</keyword>
<evidence type="ECO:0000256" key="1">
    <source>
        <dbReference type="SAM" id="MobiDB-lite"/>
    </source>
</evidence>
<evidence type="ECO:0000313" key="4">
    <source>
        <dbReference type="Proteomes" id="UP001165090"/>
    </source>
</evidence>
<feature type="compositionally biased region" description="Polar residues" evidence="1">
    <location>
        <begin position="44"/>
        <end position="62"/>
    </location>
</feature>
<accession>A0ABQ5RXA2</accession>